<keyword evidence="3 11" id="KW-0813">Transport</keyword>
<dbReference type="Pfam" id="PF07715">
    <property type="entry name" value="Plug"/>
    <property type="match status" value="1"/>
</dbReference>
<feature type="short sequence motif" description="TonB C-terminal box" evidence="12">
    <location>
        <begin position="815"/>
        <end position="832"/>
    </location>
</feature>
<organism evidence="16 17">
    <name type="scientific">Psychrobacter phenylpyruvicus</name>
    <dbReference type="NCBI Taxonomy" id="29432"/>
    <lineage>
        <taxon>Bacteria</taxon>
        <taxon>Pseudomonadati</taxon>
        <taxon>Pseudomonadota</taxon>
        <taxon>Gammaproteobacteria</taxon>
        <taxon>Moraxellales</taxon>
        <taxon>Moraxellaceae</taxon>
        <taxon>Psychrobacter</taxon>
    </lineage>
</organism>
<evidence type="ECO:0000256" key="13">
    <source>
        <dbReference type="RuleBase" id="RU003357"/>
    </source>
</evidence>
<dbReference type="InterPro" id="IPR036942">
    <property type="entry name" value="Beta-barrel_TonB_sf"/>
</dbReference>
<keyword evidence="4 11" id="KW-1134">Transmembrane beta strand</keyword>
<feature type="domain" description="TonB-dependent receptor-like beta-barrel" evidence="14">
    <location>
        <begin position="333"/>
        <end position="784"/>
    </location>
</feature>
<evidence type="ECO:0000259" key="15">
    <source>
        <dbReference type="Pfam" id="PF07715"/>
    </source>
</evidence>
<proteinExistence type="inferred from homology"/>
<evidence type="ECO:0000256" key="10">
    <source>
        <dbReference type="ARBA" id="ARBA00023237"/>
    </source>
</evidence>
<evidence type="ECO:0000256" key="4">
    <source>
        <dbReference type="ARBA" id="ARBA00022452"/>
    </source>
</evidence>
<dbReference type="PROSITE" id="PS52016">
    <property type="entry name" value="TONB_DEPENDENT_REC_3"/>
    <property type="match status" value="1"/>
</dbReference>
<dbReference type="InterPro" id="IPR000531">
    <property type="entry name" value="Beta-barrel_TonB"/>
</dbReference>
<evidence type="ECO:0000313" key="16">
    <source>
        <dbReference type="EMBL" id="SUD90544.1"/>
    </source>
</evidence>
<dbReference type="NCBIfam" id="TIGR01786">
    <property type="entry name" value="TonB-hemlactrns"/>
    <property type="match status" value="1"/>
</dbReference>
<keyword evidence="5 11" id="KW-0812">Transmembrane</keyword>
<evidence type="ECO:0000256" key="9">
    <source>
        <dbReference type="ARBA" id="ARBA00023170"/>
    </source>
</evidence>
<dbReference type="GO" id="GO:0015344">
    <property type="term" value="F:siderophore uptake transmembrane transporter activity"/>
    <property type="evidence" value="ECO:0007669"/>
    <property type="project" value="TreeGrafter"/>
</dbReference>
<dbReference type="GO" id="GO:0009279">
    <property type="term" value="C:cell outer membrane"/>
    <property type="evidence" value="ECO:0007669"/>
    <property type="project" value="UniProtKB-SubCell"/>
</dbReference>
<keyword evidence="17" id="KW-1185">Reference proteome</keyword>
<dbReference type="SUPFAM" id="SSF56935">
    <property type="entry name" value="Porins"/>
    <property type="match status" value="1"/>
</dbReference>
<keyword evidence="8 11" id="KW-0472">Membrane</keyword>
<evidence type="ECO:0000256" key="3">
    <source>
        <dbReference type="ARBA" id="ARBA00022448"/>
    </source>
</evidence>
<dbReference type="CDD" id="cd01347">
    <property type="entry name" value="ligand_gated_channel"/>
    <property type="match status" value="1"/>
</dbReference>
<dbReference type="GO" id="GO:0044718">
    <property type="term" value="P:siderophore transmembrane transport"/>
    <property type="evidence" value="ECO:0007669"/>
    <property type="project" value="TreeGrafter"/>
</dbReference>
<gene>
    <name evidence="16" type="primary">hgpA</name>
    <name evidence="16" type="ORF">NCTC10526_00875</name>
</gene>
<evidence type="ECO:0000256" key="1">
    <source>
        <dbReference type="ARBA" id="ARBA00004571"/>
    </source>
</evidence>
<dbReference type="InterPro" id="IPR037066">
    <property type="entry name" value="Plug_dom_sf"/>
</dbReference>
<dbReference type="Pfam" id="PF00593">
    <property type="entry name" value="TonB_dep_Rec_b-barrel"/>
    <property type="match status" value="1"/>
</dbReference>
<dbReference type="InterPro" id="IPR010949">
    <property type="entry name" value="TonB_Hb/transfer/lactofer_rcpt"/>
</dbReference>
<dbReference type="InterPro" id="IPR010917">
    <property type="entry name" value="TonB_rcpt_CS"/>
</dbReference>
<dbReference type="PANTHER" id="PTHR30069:SF29">
    <property type="entry name" value="HEMOGLOBIN AND HEMOGLOBIN-HAPTOGLOBIN-BINDING PROTEIN 1-RELATED"/>
    <property type="match status" value="1"/>
</dbReference>
<evidence type="ECO:0000256" key="2">
    <source>
        <dbReference type="ARBA" id="ARBA00008143"/>
    </source>
</evidence>
<protein>
    <submittedName>
        <fullName evidence="16">Heme-repressible hemoglobin-binding protein</fullName>
    </submittedName>
</protein>
<comment type="similarity">
    <text evidence="2">Belongs to the TonB-dependent receptor family. Hemoglobin/haptoglobin binding protein subfamily.</text>
</comment>
<evidence type="ECO:0000256" key="7">
    <source>
        <dbReference type="ARBA" id="ARBA00023077"/>
    </source>
</evidence>
<dbReference type="AlphaFoldDB" id="A0A379LL92"/>
<dbReference type="PROSITE" id="PS01156">
    <property type="entry name" value="TONB_DEPENDENT_REC_2"/>
    <property type="match status" value="1"/>
</dbReference>
<comment type="subcellular location">
    <subcellularLocation>
        <location evidence="1 11">Cell outer membrane</location>
        <topology evidence="1 11">Multi-pass membrane protein</topology>
    </subcellularLocation>
</comment>
<accession>A0A379LL92</accession>
<dbReference type="Proteomes" id="UP000254123">
    <property type="component" value="Unassembled WGS sequence"/>
</dbReference>
<keyword evidence="9" id="KW-0675">Receptor</keyword>
<keyword evidence="7 13" id="KW-0798">TonB box</keyword>
<dbReference type="RefSeq" id="WP_115342949.1">
    <property type="nucleotide sequence ID" value="NZ_CAJHAQ010000001.1"/>
</dbReference>
<sequence>MTKICVKTVSINDTGNLGKTRGDSHLPTPRILSVIVVALMTQSAVANTKSRTDGTTEAGTDMSITTDMPKVTFDKIVVASGAEMQATQATEDIKTSQDIKEQQIDNLQDLVRYNTDVSVAEIGRYGNKGFAMRGVDGNRIALSLDGVNLPDRQVNEIFSRYGNMYEGRFSPELEMLSEIRLQVGADSFKSGSGAVGGAVNYKTKDPDDLLQSNEQIGGYAKLSYADANEEFTKAVGLAGRNEQVEAIINYVRRDGHELKNHRMIDFDADKLKPSYDFDSDPNYPNIYPVEASLPDPLDYKSESALAKVYWHINDEHRLGVQGIYQKRDSLSNNYSTRIASYTKPPAKMGRDETELKSYALNYRYLPNNSEWIDQIKADISHQQITAIARTEDHRNIYGSEDYYLDKTEYRPQTDKTNQLHIEGLLYPIETQKLGTHTLSLDAQYAKADHDLILQTQTEYGDWYTFVGPAVKRDVFNIAVEDKIDVTNKLSTTLGLRYDDYAYKPYITKINKKALAHQSGESSVKQYYENGDFEKKQRMDNLGAMVAVNYKLNPQWQLGYKFSTGFLAPATSQMYSAFEILGNKLTPNPNLKPETSKNHELTLAADYDNFSVSATGFYSDYEDFIQFMQFAGKDNWANTVNLIGAQNIGQAQTYGLRLGGTWDVSDYAGTEGSVRLSGNLSFAKDETERGINLLATEPLGAQLGIHYESPDQGYKLHSSVRYLGAKKAEDAKVFADTNKQPYGNPIYGIAPFELINHSKSTVIYDVYGSKQLTKGLTLSAGVFNVFNETYIPWSSLRSLAEVSINSSLGREGAGIERYTAPGRNYKVGLTYQF</sequence>
<evidence type="ECO:0000256" key="11">
    <source>
        <dbReference type="PROSITE-ProRule" id="PRU01360"/>
    </source>
</evidence>
<evidence type="ECO:0000256" key="5">
    <source>
        <dbReference type="ARBA" id="ARBA00022692"/>
    </source>
</evidence>
<reference evidence="16 17" key="1">
    <citation type="submission" date="2018-06" db="EMBL/GenBank/DDBJ databases">
        <authorList>
            <consortium name="Pathogen Informatics"/>
            <person name="Doyle S."/>
        </authorList>
    </citation>
    <scope>NUCLEOTIDE SEQUENCE [LARGE SCALE GENOMIC DNA]</scope>
    <source>
        <strain evidence="16 17">NCTC10526</strain>
    </source>
</reference>
<evidence type="ECO:0000256" key="12">
    <source>
        <dbReference type="PROSITE-ProRule" id="PRU10144"/>
    </source>
</evidence>
<keyword evidence="6" id="KW-0732">Signal</keyword>
<keyword evidence="10 11" id="KW-0998">Cell outer membrane</keyword>
<dbReference type="STRING" id="1123034.GCA_000685805_01238"/>
<dbReference type="Gene3D" id="2.170.130.10">
    <property type="entry name" value="TonB-dependent receptor, plug domain"/>
    <property type="match status" value="1"/>
</dbReference>
<dbReference type="PANTHER" id="PTHR30069">
    <property type="entry name" value="TONB-DEPENDENT OUTER MEMBRANE RECEPTOR"/>
    <property type="match status" value="1"/>
</dbReference>
<dbReference type="InterPro" id="IPR012910">
    <property type="entry name" value="Plug_dom"/>
</dbReference>
<name>A0A379LL92_9GAMM</name>
<feature type="domain" description="TonB-dependent receptor plug" evidence="15">
    <location>
        <begin position="86"/>
        <end position="198"/>
    </location>
</feature>
<evidence type="ECO:0000313" key="17">
    <source>
        <dbReference type="Proteomes" id="UP000254123"/>
    </source>
</evidence>
<dbReference type="Gene3D" id="2.40.170.20">
    <property type="entry name" value="TonB-dependent receptor, beta-barrel domain"/>
    <property type="match status" value="1"/>
</dbReference>
<evidence type="ECO:0000256" key="8">
    <source>
        <dbReference type="ARBA" id="ARBA00023136"/>
    </source>
</evidence>
<evidence type="ECO:0000259" key="14">
    <source>
        <dbReference type="Pfam" id="PF00593"/>
    </source>
</evidence>
<dbReference type="InterPro" id="IPR039426">
    <property type="entry name" value="TonB-dep_rcpt-like"/>
</dbReference>
<dbReference type="EMBL" id="UGVC01000001">
    <property type="protein sequence ID" value="SUD90544.1"/>
    <property type="molecule type" value="Genomic_DNA"/>
</dbReference>
<evidence type="ECO:0000256" key="6">
    <source>
        <dbReference type="ARBA" id="ARBA00022729"/>
    </source>
</evidence>